<evidence type="ECO:0000313" key="12">
    <source>
        <dbReference type="EMBL" id="OMJ10800.1"/>
    </source>
</evidence>
<dbReference type="GO" id="GO:0017025">
    <property type="term" value="F:TBP-class protein binding"/>
    <property type="evidence" value="ECO:0007669"/>
    <property type="project" value="InterPro"/>
</dbReference>
<dbReference type="GO" id="GO:0003677">
    <property type="term" value="F:DNA binding"/>
    <property type="evidence" value="ECO:0007669"/>
    <property type="project" value="UniProtKB-KW"/>
</dbReference>
<dbReference type="SMART" id="SM00487">
    <property type="entry name" value="DEXDc"/>
    <property type="match status" value="1"/>
</dbReference>
<dbReference type="PROSITE" id="PS51192">
    <property type="entry name" value="HELICASE_ATP_BIND_1"/>
    <property type="match status" value="1"/>
</dbReference>
<dbReference type="InterPro" id="IPR001650">
    <property type="entry name" value="Helicase_C-like"/>
</dbReference>
<evidence type="ECO:0000256" key="4">
    <source>
        <dbReference type="ARBA" id="ARBA00022801"/>
    </source>
</evidence>
<name>A0A1R1X841_9FUNG</name>
<dbReference type="GO" id="GO:0005634">
    <property type="term" value="C:nucleus"/>
    <property type="evidence" value="ECO:0007669"/>
    <property type="project" value="UniProtKB-SubCell"/>
</dbReference>
<dbReference type="SMART" id="SM00490">
    <property type="entry name" value="HELICc"/>
    <property type="match status" value="1"/>
</dbReference>
<evidence type="ECO:0000256" key="7">
    <source>
        <dbReference type="ARBA" id="ARBA00023125"/>
    </source>
</evidence>
<dbReference type="Pfam" id="PF12054">
    <property type="entry name" value="DUF3535"/>
    <property type="match status" value="1"/>
</dbReference>
<dbReference type="PANTHER" id="PTHR36498:SF1">
    <property type="entry name" value="TATA-BINDING PROTEIN-ASSOCIATED FACTOR 172"/>
    <property type="match status" value="1"/>
</dbReference>
<dbReference type="InterPro" id="IPR022707">
    <property type="entry name" value="Mot1_central_dom"/>
</dbReference>
<dbReference type="Gene3D" id="3.40.50.10810">
    <property type="entry name" value="Tandem AAA-ATPase domain"/>
    <property type="match status" value="1"/>
</dbReference>
<proteinExistence type="predicted"/>
<dbReference type="Gene3D" id="1.25.10.10">
    <property type="entry name" value="Leucine-rich Repeat Variant"/>
    <property type="match status" value="3"/>
</dbReference>
<dbReference type="PROSITE" id="PS51194">
    <property type="entry name" value="HELICASE_CTER"/>
    <property type="match status" value="1"/>
</dbReference>
<dbReference type="EMBL" id="LSSN01004835">
    <property type="protein sequence ID" value="OMJ10800.1"/>
    <property type="molecule type" value="Genomic_DNA"/>
</dbReference>
<keyword evidence="8" id="KW-0539">Nucleus</keyword>
<dbReference type="InterPro" id="IPR044972">
    <property type="entry name" value="Mot1"/>
</dbReference>
<comment type="caution">
    <text evidence="12">The sequence shown here is derived from an EMBL/GenBank/DDBJ whole genome shotgun (WGS) entry which is preliminary data.</text>
</comment>
<reference evidence="12 13" key="1">
    <citation type="submission" date="2017-01" db="EMBL/GenBank/DDBJ databases">
        <authorList>
            <person name="Mah S.A."/>
            <person name="Swanson W.J."/>
            <person name="Moy G.W."/>
            <person name="Vacquier V.D."/>
        </authorList>
    </citation>
    <scope>NUCLEOTIDE SEQUENCE [LARGE SCALE GENOMIC DNA]</scope>
    <source>
        <strain evidence="12 13">GSMNP</strain>
    </source>
</reference>
<dbReference type="InterPro" id="IPR016024">
    <property type="entry name" value="ARM-type_fold"/>
</dbReference>
<keyword evidence="7" id="KW-0238">DNA-binding</keyword>
<dbReference type="Proteomes" id="UP000187283">
    <property type="component" value="Unassembled WGS sequence"/>
</dbReference>
<evidence type="ECO:0000259" key="11">
    <source>
        <dbReference type="PROSITE" id="PS51194"/>
    </source>
</evidence>
<comment type="subcellular location">
    <subcellularLocation>
        <location evidence="1">Nucleus</location>
    </subcellularLocation>
</comment>
<protein>
    <submittedName>
        <fullName evidence="12">TATA-binding protein-associated factor</fullName>
    </submittedName>
</protein>
<feature type="compositionally biased region" description="Polar residues" evidence="9">
    <location>
        <begin position="1843"/>
        <end position="1853"/>
    </location>
</feature>
<evidence type="ECO:0000313" key="13">
    <source>
        <dbReference type="Proteomes" id="UP000187283"/>
    </source>
</evidence>
<evidence type="ECO:0000256" key="8">
    <source>
        <dbReference type="ARBA" id="ARBA00023242"/>
    </source>
</evidence>
<dbReference type="GO" id="GO:0004386">
    <property type="term" value="F:helicase activity"/>
    <property type="evidence" value="ECO:0007669"/>
    <property type="project" value="UniProtKB-KW"/>
</dbReference>
<dbReference type="InterPro" id="IPR049730">
    <property type="entry name" value="SNF2/RAD54-like_C"/>
</dbReference>
<feature type="compositionally biased region" description="Polar residues" evidence="9">
    <location>
        <begin position="322"/>
        <end position="344"/>
    </location>
</feature>
<feature type="region of interest" description="Disordered" evidence="9">
    <location>
        <begin position="1192"/>
        <end position="1272"/>
    </location>
</feature>
<keyword evidence="13" id="KW-1185">Reference proteome</keyword>
<feature type="compositionally biased region" description="Basic and acidic residues" evidence="9">
    <location>
        <begin position="1214"/>
        <end position="1224"/>
    </location>
</feature>
<evidence type="ECO:0000259" key="10">
    <source>
        <dbReference type="PROSITE" id="PS51192"/>
    </source>
</evidence>
<feature type="region of interest" description="Disordered" evidence="9">
    <location>
        <begin position="314"/>
        <end position="349"/>
    </location>
</feature>
<dbReference type="Pfam" id="PF00176">
    <property type="entry name" value="SNF2-rel_dom"/>
    <property type="match status" value="1"/>
</dbReference>
<evidence type="ECO:0000256" key="2">
    <source>
        <dbReference type="ARBA" id="ARBA00022737"/>
    </source>
</evidence>
<evidence type="ECO:0000256" key="3">
    <source>
        <dbReference type="ARBA" id="ARBA00022741"/>
    </source>
</evidence>
<dbReference type="InterPro" id="IPR038718">
    <property type="entry name" value="SNF2-like_sf"/>
</dbReference>
<dbReference type="InterPro" id="IPR044078">
    <property type="entry name" value="Mot1_ATP-bd"/>
</dbReference>
<keyword evidence="2" id="KW-0677">Repeat</keyword>
<dbReference type="GO" id="GO:0016887">
    <property type="term" value="F:ATP hydrolysis activity"/>
    <property type="evidence" value="ECO:0007669"/>
    <property type="project" value="InterPro"/>
</dbReference>
<feature type="domain" description="Helicase ATP-binding" evidence="10">
    <location>
        <begin position="1579"/>
        <end position="1754"/>
    </location>
</feature>
<evidence type="ECO:0000256" key="6">
    <source>
        <dbReference type="ARBA" id="ARBA00022840"/>
    </source>
</evidence>
<keyword evidence="5" id="KW-0347">Helicase</keyword>
<evidence type="ECO:0000256" key="1">
    <source>
        <dbReference type="ARBA" id="ARBA00004123"/>
    </source>
</evidence>
<dbReference type="GO" id="GO:0005524">
    <property type="term" value="F:ATP binding"/>
    <property type="evidence" value="ECO:0007669"/>
    <property type="project" value="UniProtKB-KW"/>
</dbReference>
<accession>A0A1R1X841</accession>
<keyword evidence="6" id="KW-0067">ATP-binding</keyword>
<keyword evidence="3" id="KW-0547">Nucleotide-binding</keyword>
<dbReference type="FunFam" id="3.40.50.300:FF:001793">
    <property type="entry name" value="TATA-binding protein-associated factor"/>
    <property type="match status" value="1"/>
</dbReference>
<dbReference type="InterPro" id="IPR027417">
    <property type="entry name" value="P-loop_NTPase"/>
</dbReference>
<keyword evidence="4" id="KW-0378">Hydrolase</keyword>
<dbReference type="SUPFAM" id="SSF52540">
    <property type="entry name" value="P-loop containing nucleoside triphosphate hydrolases"/>
    <property type="match status" value="2"/>
</dbReference>
<dbReference type="CDD" id="cd18793">
    <property type="entry name" value="SF2_C_SNF"/>
    <property type="match status" value="1"/>
</dbReference>
<organism evidence="12 13">
    <name type="scientific">Smittium culicis</name>
    <dbReference type="NCBI Taxonomy" id="133412"/>
    <lineage>
        <taxon>Eukaryota</taxon>
        <taxon>Fungi</taxon>
        <taxon>Fungi incertae sedis</taxon>
        <taxon>Zoopagomycota</taxon>
        <taxon>Kickxellomycotina</taxon>
        <taxon>Harpellomycetes</taxon>
        <taxon>Harpellales</taxon>
        <taxon>Legeriomycetaceae</taxon>
        <taxon>Smittium</taxon>
    </lineage>
</organism>
<dbReference type="InterPro" id="IPR014001">
    <property type="entry name" value="Helicase_ATP-bd"/>
</dbReference>
<feature type="compositionally biased region" description="Low complexity" evidence="9">
    <location>
        <begin position="1234"/>
        <end position="1252"/>
    </location>
</feature>
<feature type="compositionally biased region" description="Low complexity" evidence="9">
    <location>
        <begin position="2126"/>
        <end position="2143"/>
    </location>
</feature>
<dbReference type="PANTHER" id="PTHR36498">
    <property type="entry name" value="TATA-BINDING PROTEIN-ASSOCIATED FACTOR 172"/>
    <property type="match status" value="1"/>
</dbReference>
<dbReference type="SUPFAM" id="SSF48371">
    <property type="entry name" value="ARM repeat"/>
    <property type="match status" value="1"/>
</dbReference>
<dbReference type="OrthoDB" id="10252227at2759"/>
<dbReference type="CDD" id="cd17999">
    <property type="entry name" value="DEXHc_Mot1"/>
    <property type="match status" value="1"/>
</dbReference>
<feature type="compositionally biased region" description="Polar residues" evidence="9">
    <location>
        <begin position="1253"/>
        <end position="1269"/>
    </location>
</feature>
<feature type="domain" description="Helicase C-terminal" evidence="11">
    <location>
        <begin position="1959"/>
        <end position="2108"/>
    </location>
</feature>
<gene>
    <name evidence="12" type="ORF">AYI70_g10106</name>
</gene>
<sequence>MGTRLDRLVSLLENGNTPGVRMAAAQQLGSIQEQHPQELLNLLERVYKCLHNTNWDARIAASQAIEAISKNVSLKFVENDLASSNQSLPNIKAEPSDLNKVDDILTTAPKTLTHIKSEPEFKIKLESDLQEIPEFAPISNSPKSPCIKMEVDRQVIPESIPSHNVPNSPKIKLENGYNVSPVNTPNYEALKYLNDSSQFFFFSFNDFDVDIVLNSSKTLLASGGEEFDLDLLDSASDPQARIDRQKSLMQEKLGITSQFVEGDFIEESDFISNNIDLKPKTVKKPKIYNDTPTPPPLQIDMDKLSARERNALKRKLKKDQKSNQLSANINLNSSSRFPPSTDSLPDTPKDIDMDITEQPGDDGKIVVEAKQQKKESFAISGVKDGEWAFESFIKQLCLDLFDSRWETRHGASLALREIFKKQGSVAGMSKNLSPSENTERHQQCLSNVCVRLLCVLVLDRFADFVSDQVVAPVRETCTQVLGVISKFLDIKRVTLLEQSLIKLIHRGADLSFPIWEIRHSGLLGLKYVVAIRNDIQQTVFNEIVDAAVNALNGEDDDVRGVAASALLPLVHLITSNLPHRTFDILSALFDALKEIEDDLASSTASVMSLLSSFCKQPAVHDLIFNSPQNNQASKFYFSLSNLLPQLFPFFRHTITSVRHASVQAVLTIVEIYVGRYDLNVIPDWLNSYSMRFIFQNVFLETVPEILNSSISLWNFLFDNYFTSQDFFDSIFTDSTLVSMIKLISTPVGSPIDESLLVYSSGNISSKICSKTSHIIDAPVIQQDISLVSHSVLIRSRVLTSQMISKLISVWQERFDDLNSSFRQTILNILNNLLNSRWAHTRFIGSLILEEFAIISTLNSLSSTNSTLPKISAASTLGVYQTMPHEEILTRTSNFLLTNLPPSKLHSILPISFRLVHTQIESSTSNFLYKDLSHSLQVIYDNIESLILIFNKSLGVEKSELPSLPEIYTSNNIDNSNKIYFSYDLANKFLSYVLPKLVSKYLQNSSRPSSIVEKATNEIHTKKEFILLLMKNYYDKQEKLNLLVSSSLASASIPFGALPSKLNSIIKPIMNSVKIERDFLLQRRSAYSVARLISFCYLPLNVPHSAFEFMYKLSEQLARPSVGDKLISNLISFLCADQLSTPVFYNHPDSQTGIMMIKVIQHLQTRSKLESVEDENQNQKLGYDNSMALAANEMENSKRVDSKKPTLTKKRTRTNAKDSKIDAKTKPVRSKAKDSNSNNSSKLNSVSSSPTKSAQESLTLLPNGSSSVKNLTEDEEKDLEVQVMFRGSLHTFKSLCMSLGPSIFIVSPKLWSYITTPMLKVHGQIPNWSHLSVTTHGYLDLKASFSIIESFSNLIIDDEIISSKDEKCISNNCALGQQLVDGFSILDTLCPFFHKDIQQFALIRLLFWVVQSLQSRFSAIRHVASKAFSTICKIITRDSMLVFVKFVLPWFGDSNRVHLRQSVAETIYYIVGRLGEDKILPYIPFLIVPVLGRMSDTDRHTRLVGTQCFAQLLRLVPLGINNKYENSDLDISHELLEQHARDRSFLAQLTDSSKLEPYKIPIKINATLRKYQQDGINWLSFLNKYRLHGILCDDMGLGKTLQTICIIASDHHTRRIDFEASQGRKADSCHLPSIVVCPPTLLAHWEEEILKYVDCLKPLIYGGIPSERRALIRKIKSYDVVIVSYDVLRNDIEYFSTINYNYCVLDEGHVIKNSKAKLTLAVKQVQARNRLILSGTPVQNNVLELWSLFDYLMPGFLGQERQFNDQYSKPILAARDPRLAPHVQARAQAESQRALESLHKQVLPFLLRRMKEDVLSDLPPKIIQDRYCNLSDVQKELIEALNKNVNSKVTSDPSDNDKPSNGETKPNLHVFQALQYMRRLCNHPALVLTPTHPLYSSITSRLEKEGRSIHDLSVAPKLQTLGQILTECGIGSSGGSGVGYASDSLGKSSSGNLLPSETMDFSTNISASHRALIFCQHREMIDCIQRDLFKNTMPSVSYLRLDGTVDARNRQAMVNKFNSDPSIDVLLLTTHVGGLGLNLTGADTVIFVEHDWNPMMDLQAMDRAHRLGQTKVVNVYRLITKNTLEEKVMGLQAFKLNIANTIVNQQNSGLKTMKTEDILDLFSLSGKSDSSKGGNNSSSSNQGKLTGDGKQPISATKAVDSLGELWDPKQYENEYSLDSFISSLED</sequence>
<dbReference type="InterPro" id="IPR000330">
    <property type="entry name" value="SNF2_N"/>
</dbReference>
<evidence type="ECO:0000256" key="9">
    <source>
        <dbReference type="SAM" id="MobiDB-lite"/>
    </source>
</evidence>
<feature type="compositionally biased region" description="Basic and acidic residues" evidence="9">
    <location>
        <begin position="1194"/>
        <end position="1203"/>
    </location>
</feature>
<dbReference type="STRING" id="133412.A0A1R1X841"/>
<dbReference type="FunFam" id="3.40.50.10810:FF:000042">
    <property type="entry name" value="SNF2 family helicase-like protein"/>
    <property type="match status" value="1"/>
</dbReference>
<dbReference type="Pfam" id="PF00271">
    <property type="entry name" value="Helicase_C"/>
    <property type="match status" value="1"/>
</dbReference>
<feature type="region of interest" description="Disordered" evidence="9">
    <location>
        <begin position="2126"/>
        <end position="2152"/>
    </location>
</feature>
<dbReference type="InterPro" id="IPR011989">
    <property type="entry name" value="ARM-like"/>
</dbReference>
<feature type="region of interest" description="Disordered" evidence="9">
    <location>
        <begin position="1843"/>
        <end position="1864"/>
    </location>
</feature>
<dbReference type="Gene3D" id="3.40.50.300">
    <property type="entry name" value="P-loop containing nucleotide triphosphate hydrolases"/>
    <property type="match status" value="1"/>
</dbReference>
<evidence type="ECO:0000256" key="5">
    <source>
        <dbReference type="ARBA" id="ARBA00022806"/>
    </source>
</evidence>